<proteinExistence type="predicted"/>
<dbReference type="PANTHER" id="PTHR43784">
    <property type="entry name" value="GDSL-LIKE LIPASE/ACYLHYDROLASE, PUTATIVE (AFU_ORTHOLOGUE AFUA_2G00820)-RELATED"/>
    <property type="match status" value="1"/>
</dbReference>
<organism evidence="2 3">
    <name type="scientific">Sphingomonas hominis</name>
    <dbReference type="NCBI Taxonomy" id="2741495"/>
    <lineage>
        <taxon>Bacteria</taxon>
        <taxon>Pseudomonadati</taxon>
        <taxon>Pseudomonadota</taxon>
        <taxon>Alphaproteobacteria</taxon>
        <taxon>Sphingomonadales</taxon>
        <taxon>Sphingomonadaceae</taxon>
        <taxon>Sphingomonas</taxon>
    </lineage>
</organism>
<sequence length="444" mass="46927">MAGARDASPQADHARWIASWGSAQMVADGDNALSPERATSFTLRQVVRLSAGGDRVRVRLSNAHGSEPLRIEAAHLALSAAPGSARITGGQRLTFTGRATAIIPPGAEIFSDPVAFTAAAGADVAISLFIPAMAGPQTGHPGARATSFILSGDHVADPVLAGAEHATHWYVLSDVEVARGAATFVAIGDSITDGYGVAPDRNTRWPDILAERLRARPALRGVGVINAGIGGNRVLLDGLGPNLLARFDRDVVARSGVRWAIVLAGINDLGVLTRDAPATPAQHAAIVAQVTAAYAQVVQRAHAHGIKVIGGTLMPFGGNEYYHPGAETEVDRQAINQFIRRSGTFDAVVDFDRAMRDPARADRLAPAYDSSDHLHPSEAGYRAMGEAVPLALFDDARPARAVRVRARRIDRIAARRRLNAAVPLRRSAPLSPIRSLILATPVDR</sequence>
<gene>
    <name evidence="2" type="ORF">HRV97_10245</name>
</gene>
<dbReference type="EMBL" id="JABULH010000004">
    <property type="protein sequence ID" value="NTS65541.1"/>
    <property type="molecule type" value="Genomic_DNA"/>
</dbReference>
<dbReference type="InterPro" id="IPR036514">
    <property type="entry name" value="SGNH_hydro_sf"/>
</dbReference>
<name>A0ABX2JGE6_9SPHN</name>
<evidence type="ECO:0000313" key="2">
    <source>
        <dbReference type="EMBL" id="NTS65541.1"/>
    </source>
</evidence>
<dbReference type="PANTHER" id="PTHR43784:SF2">
    <property type="entry name" value="GDSL-LIKE LIPASE_ACYLHYDROLASE, PUTATIVE (AFU_ORTHOLOGUE AFUA_2G00820)-RELATED"/>
    <property type="match status" value="1"/>
</dbReference>
<dbReference type="InterPro" id="IPR013830">
    <property type="entry name" value="SGNH_hydro"/>
</dbReference>
<comment type="caution">
    <text evidence="2">The sequence shown here is derived from an EMBL/GenBank/DDBJ whole genome shotgun (WGS) entry which is preliminary data.</text>
</comment>
<dbReference type="Gene3D" id="3.40.50.1110">
    <property type="entry name" value="SGNH hydrolase"/>
    <property type="match status" value="1"/>
</dbReference>
<evidence type="ECO:0000313" key="3">
    <source>
        <dbReference type="Proteomes" id="UP000621447"/>
    </source>
</evidence>
<dbReference type="Pfam" id="PF13472">
    <property type="entry name" value="Lipase_GDSL_2"/>
    <property type="match status" value="1"/>
</dbReference>
<reference evidence="2 3" key="1">
    <citation type="submission" date="2020-06" db="EMBL/GenBank/DDBJ databases">
        <title>Sphingomonas hominis sp. nov., a member of the Sphingomonas, isolated from the hair of a 22-year-old girl.</title>
        <authorList>
            <person name="Zhang D.-F."/>
            <person name="Cui X.-W."/>
        </authorList>
    </citation>
    <scope>NUCLEOTIDE SEQUENCE [LARGE SCALE GENOMIC DNA]</scope>
    <source>
        <strain evidence="2 3">HHU CXW</strain>
    </source>
</reference>
<dbReference type="GO" id="GO:0016787">
    <property type="term" value="F:hydrolase activity"/>
    <property type="evidence" value="ECO:0007669"/>
    <property type="project" value="UniProtKB-KW"/>
</dbReference>
<keyword evidence="2" id="KW-0378">Hydrolase</keyword>
<evidence type="ECO:0000259" key="1">
    <source>
        <dbReference type="Pfam" id="PF13472"/>
    </source>
</evidence>
<keyword evidence="3" id="KW-1185">Reference proteome</keyword>
<feature type="domain" description="SGNH hydrolase-type esterase" evidence="1">
    <location>
        <begin position="186"/>
        <end position="383"/>
    </location>
</feature>
<dbReference type="SUPFAM" id="SSF52266">
    <property type="entry name" value="SGNH hydrolase"/>
    <property type="match status" value="1"/>
</dbReference>
<accession>A0ABX2JGE6</accession>
<dbReference type="InterPro" id="IPR053140">
    <property type="entry name" value="GDSL_Rv0518-like"/>
</dbReference>
<protein>
    <submittedName>
        <fullName evidence="2">SGNH/GDSL hydrolase family protein</fullName>
    </submittedName>
</protein>
<dbReference type="CDD" id="cd01830">
    <property type="entry name" value="XynE_like"/>
    <property type="match status" value="1"/>
</dbReference>
<dbReference type="Proteomes" id="UP000621447">
    <property type="component" value="Unassembled WGS sequence"/>
</dbReference>